<name>A0AAV8XCU9_9CUCU</name>
<feature type="region of interest" description="Disordered" evidence="1">
    <location>
        <begin position="71"/>
        <end position="97"/>
    </location>
</feature>
<reference evidence="2" key="1">
    <citation type="journal article" date="2023" name="Insect Mol. Biol.">
        <title>Genome sequencing provides insights into the evolution of gene families encoding plant cell wall-degrading enzymes in longhorned beetles.</title>
        <authorList>
            <person name="Shin N.R."/>
            <person name="Okamura Y."/>
            <person name="Kirsch R."/>
            <person name="Pauchet Y."/>
        </authorList>
    </citation>
    <scope>NUCLEOTIDE SEQUENCE</scope>
    <source>
        <strain evidence="2">RBIC_L_NR</strain>
    </source>
</reference>
<proteinExistence type="predicted"/>
<organism evidence="2 3">
    <name type="scientific">Rhamnusium bicolor</name>
    <dbReference type="NCBI Taxonomy" id="1586634"/>
    <lineage>
        <taxon>Eukaryota</taxon>
        <taxon>Metazoa</taxon>
        <taxon>Ecdysozoa</taxon>
        <taxon>Arthropoda</taxon>
        <taxon>Hexapoda</taxon>
        <taxon>Insecta</taxon>
        <taxon>Pterygota</taxon>
        <taxon>Neoptera</taxon>
        <taxon>Endopterygota</taxon>
        <taxon>Coleoptera</taxon>
        <taxon>Polyphaga</taxon>
        <taxon>Cucujiformia</taxon>
        <taxon>Chrysomeloidea</taxon>
        <taxon>Cerambycidae</taxon>
        <taxon>Lepturinae</taxon>
        <taxon>Rhagiini</taxon>
        <taxon>Rhamnusium</taxon>
    </lineage>
</organism>
<keyword evidence="3" id="KW-1185">Reference proteome</keyword>
<protein>
    <submittedName>
        <fullName evidence="2">Uncharacterized protein</fullName>
    </submittedName>
</protein>
<evidence type="ECO:0000313" key="3">
    <source>
        <dbReference type="Proteomes" id="UP001162156"/>
    </source>
</evidence>
<evidence type="ECO:0000256" key="1">
    <source>
        <dbReference type="SAM" id="MobiDB-lite"/>
    </source>
</evidence>
<feature type="compositionally biased region" description="Polar residues" evidence="1">
    <location>
        <begin position="71"/>
        <end position="86"/>
    </location>
</feature>
<gene>
    <name evidence="2" type="ORF">NQ314_012450</name>
</gene>
<evidence type="ECO:0000313" key="2">
    <source>
        <dbReference type="EMBL" id="KAJ8936221.1"/>
    </source>
</evidence>
<comment type="caution">
    <text evidence="2">The sequence shown here is derived from an EMBL/GenBank/DDBJ whole genome shotgun (WGS) entry which is preliminary data.</text>
</comment>
<sequence length="181" mass="20431">MIKISELRPNANHTAAVTLALGKEEADLLLKDNQIRIRLVRCKMEKRIEVKNAPGAGHMTIRLRTVKVQTGEASASNAAKRSTPQRNVRRKTPAQCARSGDIKQAAGNARLSDEPYPTLGKLIDKPLEAAWIQIKITRWLYCRVKPKCRNCTVGQFLDRHIDGYLTSNRIIWLSSHVVFTY</sequence>
<accession>A0AAV8XCU9</accession>
<dbReference type="Proteomes" id="UP001162156">
    <property type="component" value="Unassembled WGS sequence"/>
</dbReference>
<dbReference type="EMBL" id="JANEYF010003445">
    <property type="protein sequence ID" value="KAJ8936221.1"/>
    <property type="molecule type" value="Genomic_DNA"/>
</dbReference>
<dbReference type="AlphaFoldDB" id="A0AAV8XCU9"/>